<dbReference type="Pfam" id="PF00483">
    <property type="entry name" value="NTP_transferase"/>
    <property type="match status" value="1"/>
</dbReference>
<accession>A0A0P1FGM5</accession>
<dbReference type="CDD" id="cd07043">
    <property type="entry name" value="STAS_anti-anti-sigma_factors"/>
    <property type="match status" value="1"/>
</dbReference>
<keyword evidence="4" id="KW-0548">Nucleotidyltransferase</keyword>
<dbReference type="SUPFAM" id="SSF51161">
    <property type="entry name" value="Trimeric LpxA-like enzymes"/>
    <property type="match status" value="1"/>
</dbReference>
<evidence type="ECO:0000259" key="3">
    <source>
        <dbReference type="Pfam" id="PF00483"/>
    </source>
</evidence>
<evidence type="ECO:0000256" key="2">
    <source>
        <dbReference type="ARBA" id="ARBA00022737"/>
    </source>
</evidence>
<dbReference type="EC" id="2.7.7.27" evidence="4"/>
<reference evidence="4 5" key="1">
    <citation type="submission" date="2015-09" db="EMBL/GenBank/DDBJ databases">
        <authorList>
            <consortium name="Swine Surveillance"/>
        </authorList>
    </citation>
    <scope>NUCLEOTIDE SEQUENCE [LARGE SCALE GENOMIC DNA]</scope>
    <source>
        <strain evidence="4 5">CECT 7688</strain>
    </source>
</reference>
<name>A0A0P1FGM5_9RHOB</name>
<protein>
    <submittedName>
        <fullName evidence="4">Glucose-1-phosphate adenylyltransferase</fullName>
        <ecNumber evidence="4">2.7.7.27</ecNumber>
    </submittedName>
</protein>
<organism evidence="4 5">
    <name type="scientific">Shimia marina</name>
    <dbReference type="NCBI Taxonomy" id="321267"/>
    <lineage>
        <taxon>Bacteria</taxon>
        <taxon>Pseudomonadati</taxon>
        <taxon>Pseudomonadota</taxon>
        <taxon>Alphaproteobacteria</taxon>
        <taxon>Rhodobacterales</taxon>
        <taxon>Roseobacteraceae</taxon>
    </lineage>
</organism>
<keyword evidence="1 4" id="KW-0808">Transferase</keyword>
<evidence type="ECO:0000313" key="5">
    <source>
        <dbReference type="Proteomes" id="UP000054823"/>
    </source>
</evidence>
<gene>
    <name evidence="4" type="primary">glgC</name>
    <name evidence="4" type="ORF">SHM7688_03893</name>
</gene>
<dbReference type="PROSITE" id="PS00101">
    <property type="entry name" value="HEXAPEP_TRANSFERASES"/>
    <property type="match status" value="1"/>
</dbReference>
<dbReference type="InterPro" id="IPR050486">
    <property type="entry name" value="Mannose-1P_guanyltransferase"/>
</dbReference>
<dbReference type="SUPFAM" id="SSF53448">
    <property type="entry name" value="Nucleotide-diphospho-sugar transferases"/>
    <property type="match status" value="1"/>
</dbReference>
<proteinExistence type="predicted"/>
<evidence type="ECO:0000313" key="4">
    <source>
        <dbReference type="EMBL" id="CUH54422.1"/>
    </source>
</evidence>
<dbReference type="AlphaFoldDB" id="A0A0P1FGM5"/>
<evidence type="ECO:0000256" key="1">
    <source>
        <dbReference type="ARBA" id="ARBA00022679"/>
    </source>
</evidence>
<dbReference type="STRING" id="321267.SHM7688_03893"/>
<dbReference type="InterPro" id="IPR018357">
    <property type="entry name" value="Hexapep_transf_CS"/>
</dbReference>
<dbReference type="Gene3D" id="2.160.10.10">
    <property type="entry name" value="Hexapeptide repeat proteins"/>
    <property type="match status" value="1"/>
</dbReference>
<keyword evidence="2" id="KW-0677">Repeat</keyword>
<dbReference type="EMBL" id="CYPW01000040">
    <property type="protein sequence ID" value="CUH54422.1"/>
    <property type="molecule type" value="Genomic_DNA"/>
</dbReference>
<dbReference type="GO" id="GO:0008878">
    <property type="term" value="F:glucose-1-phosphate adenylyltransferase activity"/>
    <property type="evidence" value="ECO:0007669"/>
    <property type="project" value="UniProtKB-EC"/>
</dbReference>
<dbReference type="SUPFAM" id="SSF52091">
    <property type="entry name" value="SpoIIaa-like"/>
    <property type="match status" value="1"/>
</dbReference>
<dbReference type="PANTHER" id="PTHR22572">
    <property type="entry name" value="SUGAR-1-PHOSPHATE GUANYL TRANSFERASE"/>
    <property type="match status" value="1"/>
</dbReference>
<dbReference type="Gene3D" id="3.30.750.24">
    <property type="entry name" value="STAS domain"/>
    <property type="match status" value="1"/>
</dbReference>
<feature type="domain" description="Nucleotidyl transferase" evidence="3">
    <location>
        <begin position="121"/>
        <end position="362"/>
    </location>
</feature>
<dbReference type="CDD" id="cd04181">
    <property type="entry name" value="NTP_transferase"/>
    <property type="match status" value="1"/>
</dbReference>
<dbReference type="Gene3D" id="3.90.550.10">
    <property type="entry name" value="Spore Coat Polysaccharide Biosynthesis Protein SpsA, Chain A"/>
    <property type="match status" value="1"/>
</dbReference>
<keyword evidence="5" id="KW-1185">Reference proteome</keyword>
<dbReference type="InterPro" id="IPR029044">
    <property type="entry name" value="Nucleotide-diphossugar_trans"/>
</dbReference>
<dbReference type="InterPro" id="IPR005835">
    <property type="entry name" value="NTP_transferase_dom"/>
</dbReference>
<dbReference type="InterPro" id="IPR011004">
    <property type="entry name" value="Trimer_LpxA-like_sf"/>
</dbReference>
<dbReference type="RefSeq" id="WP_058241538.1">
    <property type="nucleotide sequence ID" value="NZ_CYPW01000040.1"/>
</dbReference>
<dbReference type="Proteomes" id="UP000054823">
    <property type="component" value="Unassembled WGS sequence"/>
</dbReference>
<sequence length="500" mass="53781">MLTMSDDHGRITVIKLACSRLTSADFGTLRRAQVQAVQRGRSAFLVDLSAVRRITRSGLAGLVEFQSAAPREVVIGYFGACPAVAREIDRCALSRLLTVFETREAALAAPAFRARRLAGMKAVVLVAGAGRRMAPLSAQTPKPLLDLMGRPVLEHVMTHLAGFGLRDVLINPGHLGPQFHARLSSAGLRPVQFFNEGRYLGPHWQAAPLGSASTLLAMQAQLSAFDEDFVVMCGDAISTVDLAEMASLHRRSGADVTLAVQQVPRDAVQNYGILEIDAQARVTGFVEKPTPKQPPSRLASTGIYIFHPRALRHLAYGAPQDIAHDLLPAILAAGGRIQAYQGAFDWCDIGCPRDYFLANSRALRGLLPQITPQGREIRRHVWAAPGAVVAPRAVIVGPCFIGADAVVEAGAKLEGPTVIGAGAHVSSRVLVRRSIVMAQTAVAPGSWVDDMIVSGDWAVDHRFADGSEQPQEPMEGVNWCGDRPIAAHNRDVTPEWRVAQ</sequence>
<dbReference type="InterPro" id="IPR036513">
    <property type="entry name" value="STAS_dom_sf"/>
</dbReference>
<dbReference type="OrthoDB" id="9801810at2"/>